<accession>A0A6J6U2U5</accession>
<dbReference type="GO" id="GO:0016831">
    <property type="term" value="F:carboxy-lyase activity"/>
    <property type="evidence" value="ECO:0007669"/>
    <property type="project" value="InterPro"/>
</dbReference>
<dbReference type="Pfam" id="PF04909">
    <property type="entry name" value="Amidohydro_2"/>
    <property type="match status" value="1"/>
</dbReference>
<name>A0A6J6U2U5_9ZZZZ</name>
<evidence type="ECO:0000313" key="3">
    <source>
        <dbReference type="EMBL" id="CAB4752903.1"/>
    </source>
</evidence>
<evidence type="ECO:0000313" key="5">
    <source>
        <dbReference type="EMBL" id="CAB5012074.1"/>
    </source>
</evidence>
<evidence type="ECO:0000256" key="1">
    <source>
        <dbReference type="ARBA" id="ARBA00023239"/>
    </source>
</evidence>
<evidence type="ECO:0000313" key="4">
    <source>
        <dbReference type="EMBL" id="CAB4920590.1"/>
    </source>
</evidence>
<dbReference type="GO" id="GO:0005737">
    <property type="term" value="C:cytoplasm"/>
    <property type="evidence" value="ECO:0007669"/>
    <property type="project" value="TreeGrafter"/>
</dbReference>
<dbReference type="PANTHER" id="PTHR21240:SF28">
    <property type="entry name" value="ISO-OROTATE DECARBOXYLASE (EUROFUNG)"/>
    <property type="match status" value="1"/>
</dbReference>
<reference evidence="3" key="1">
    <citation type="submission" date="2020-05" db="EMBL/GenBank/DDBJ databases">
        <authorList>
            <person name="Chiriac C."/>
            <person name="Salcher M."/>
            <person name="Ghai R."/>
            <person name="Kavagutti S V."/>
        </authorList>
    </citation>
    <scope>NUCLEOTIDE SEQUENCE</scope>
</reference>
<sequence length="376" mass="42337">MTLLAISADSHITEPGDCYLDRIDPKYRDRAPIAVTDDVMGAVMSIDNGRSRVPYGMVAAAGRPWNEIHPSNYVGWDELHPGGWDPKARLAEQMRDGVSAEVLYPSVGMLLCNHPDADYKKACFDAYNLWMAEFQSTAPERLIGLGQTTLRSVEEGIDDLSRIKDLGLRGVMMPGYASCFDEGDYDHPRWDPFWRAAIDLGLPLSFHILTSGNDQPTNPQFRGPKLNSFIGIIRGCQDIIGTLIFGGVFERHPDLRMVCVEADAGWAPHYMYRADHAYNRHRNWLTAAELSRKPSEYFRENVYLTFQDDWVAFHVADMLNHERLCWASDHPHSDATFPNSQAILAEHTKDLAPDVRDAILWRNTAALYGLAVPTTV</sequence>
<keyword evidence="1" id="KW-0456">Lyase</keyword>
<dbReference type="InterPro" id="IPR006680">
    <property type="entry name" value="Amidohydro-rel"/>
</dbReference>
<dbReference type="SUPFAM" id="SSF51556">
    <property type="entry name" value="Metallo-dependent hydrolases"/>
    <property type="match status" value="1"/>
</dbReference>
<dbReference type="GO" id="GO:0016787">
    <property type="term" value="F:hydrolase activity"/>
    <property type="evidence" value="ECO:0007669"/>
    <property type="project" value="InterPro"/>
</dbReference>
<dbReference type="InterPro" id="IPR032466">
    <property type="entry name" value="Metal_Hydrolase"/>
</dbReference>
<proteinExistence type="predicted"/>
<organism evidence="3">
    <name type="scientific">freshwater metagenome</name>
    <dbReference type="NCBI Taxonomy" id="449393"/>
    <lineage>
        <taxon>unclassified sequences</taxon>
        <taxon>metagenomes</taxon>
        <taxon>ecological metagenomes</taxon>
    </lineage>
</organism>
<dbReference type="Gene3D" id="3.20.20.140">
    <property type="entry name" value="Metal-dependent hydrolases"/>
    <property type="match status" value="1"/>
</dbReference>
<dbReference type="PANTHER" id="PTHR21240">
    <property type="entry name" value="2-AMINO-3-CARBOXYLMUCONATE-6-SEMIALDEHYDE DECARBOXYLASE"/>
    <property type="match status" value="1"/>
</dbReference>
<dbReference type="InterPro" id="IPR032465">
    <property type="entry name" value="ACMSD"/>
</dbReference>
<evidence type="ECO:0000259" key="2">
    <source>
        <dbReference type="Pfam" id="PF04909"/>
    </source>
</evidence>
<dbReference type="AlphaFoldDB" id="A0A6J6U2U5"/>
<gene>
    <name evidence="3" type="ORF">UFOPK2754_01907</name>
    <name evidence="4" type="ORF">UFOPK3543_02061</name>
    <name evidence="5" type="ORF">UFOPK3967_02291</name>
</gene>
<feature type="domain" description="Amidohydrolase-related" evidence="2">
    <location>
        <begin position="122"/>
        <end position="370"/>
    </location>
</feature>
<dbReference type="EMBL" id="CAFBOS010000167">
    <property type="protein sequence ID" value="CAB5012074.1"/>
    <property type="molecule type" value="Genomic_DNA"/>
</dbReference>
<protein>
    <submittedName>
        <fullName evidence="3">Unannotated protein</fullName>
    </submittedName>
</protein>
<dbReference type="GO" id="GO:0019748">
    <property type="term" value="P:secondary metabolic process"/>
    <property type="evidence" value="ECO:0007669"/>
    <property type="project" value="TreeGrafter"/>
</dbReference>
<dbReference type="EMBL" id="CAEZYR010000071">
    <property type="protein sequence ID" value="CAB4752903.1"/>
    <property type="molecule type" value="Genomic_DNA"/>
</dbReference>
<dbReference type="EMBL" id="CAFBMH010000088">
    <property type="protein sequence ID" value="CAB4920590.1"/>
    <property type="molecule type" value="Genomic_DNA"/>
</dbReference>